<dbReference type="InterPro" id="IPR000602">
    <property type="entry name" value="Glyco_hydro_38_N"/>
</dbReference>
<accession>A0A829W5P8</accession>
<dbReference type="InterPro" id="IPR011330">
    <property type="entry name" value="Glyco_hydro/deAcase_b/a-brl"/>
</dbReference>
<dbReference type="CDD" id="cd10789">
    <property type="entry name" value="GH38N_AMII_ER_cytosolic"/>
    <property type="match status" value="1"/>
</dbReference>
<sequence length="366" mass="42292">MDDAVEKAYYDFLVPVQVSRLLKKPDEENYRRILVKLGPAADALDLREPYSSQFYRSIEEMERIVKKEFCENVNTSSPVVSVIGHTHIDIAWLWTVDQTREKVVGSFSTVLELMDRYPDYKFMFSQPILYQFVKEQEPELYERIRDRVREGRWETDGAMWLESDCNLPSGESLVRQIIKGEQFFREEFGISSRCLWLPDVFGYSAAIPQILKKCGIPYFLTTKIAWNQFNQLPNDTFMWKGIDGSGVFVFMPTACDFDKTLGLNVSFTDTRNTTTYTGIVNPNMTLGTFKRFQNRDLTEDTLMLFGYGDGGGGLTKEILEEAKRLRYGLPGIPRLVQENERNFFDRIYHDIASKPGMPVWDGTSSC</sequence>
<dbReference type="AlphaFoldDB" id="A0A829W5P8"/>
<reference evidence="2 3" key="1">
    <citation type="submission" date="2019-06" db="EMBL/GenBank/DDBJ databases">
        <title>Draft genome sequence of [Clostridium] clostridioforme NBRC 113352.</title>
        <authorList>
            <person name="Miura T."/>
            <person name="Furukawa M."/>
            <person name="Shimamura M."/>
            <person name="Ohyama Y."/>
            <person name="Yamazoe A."/>
            <person name="Kawasaki H."/>
        </authorList>
    </citation>
    <scope>NUCLEOTIDE SEQUENCE [LARGE SCALE GENOMIC DNA]</scope>
    <source>
        <strain evidence="2 3">NBRC 113352</strain>
    </source>
</reference>
<dbReference type="GO" id="GO:0004559">
    <property type="term" value="F:alpha-mannosidase activity"/>
    <property type="evidence" value="ECO:0007669"/>
    <property type="project" value="InterPro"/>
</dbReference>
<dbReference type="PANTHER" id="PTHR46017">
    <property type="entry name" value="ALPHA-MANNOSIDASE 2C1"/>
    <property type="match status" value="1"/>
</dbReference>
<dbReference type="Gene3D" id="3.20.110.10">
    <property type="entry name" value="Glycoside hydrolase 38, N terminal domain"/>
    <property type="match status" value="1"/>
</dbReference>
<name>A0A829W5P8_9FIRM</name>
<evidence type="ECO:0000313" key="3">
    <source>
        <dbReference type="Proteomes" id="UP000315200"/>
    </source>
</evidence>
<feature type="domain" description="Glycoside hydrolase family 38 N-terminal" evidence="1">
    <location>
        <begin position="80"/>
        <end position="360"/>
    </location>
</feature>
<proteinExistence type="predicted"/>
<organism evidence="2 3">
    <name type="scientific">Enterocloster clostridioformis</name>
    <dbReference type="NCBI Taxonomy" id="1531"/>
    <lineage>
        <taxon>Bacteria</taxon>
        <taxon>Bacillati</taxon>
        <taxon>Bacillota</taxon>
        <taxon>Clostridia</taxon>
        <taxon>Lachnospirales</taxon>
        <taxon>Lachnospiraceae</taxon>
        <taxon>Enterocloster</taxon>
    </lineage>
</organism>
<dbReference type="GO" id="GO:0006013">
    <property type="term" value="P:mannose metabolic process"/>
    <property type="evidence" value="ECO:0007669"/>
    <property type="project" value="InterPro"/>
</dbReference>
<evidence type="ECO:0000259" key="1">
    <source>
        <dbReference type="Pfam" id="PF01074"/>
    </source>
</evidence>
<dbReference type="Pfam" id="PF01074">
    <property type="entry name" value="Glyco_hydro_38N"/>
    <property type="match status" value="1"/>
</dbReference>
<comment type="caution">
    <text evidence="2">The sequence shown here is derived from an EMBL/GenBank/DDBJ whole genome shotgun (WGS) entry which is preliminary data.</text>
</comment>
<protein>
    <recommendedName>
        <fullName evidence="1">Glycoside hydrolase family 38 N-terminal domain-containing protein</fullName>
    </recommendedName>
</protein>
<dbReference type="Proteomes" id="UP000315200">
    <property type="component" value="Unassembled WGS sequence"/>
</dbReference>
<dbReference type="InterPro" id="IPR027291">
    <property type="entry name" value="Glyco_hydro_38_N_sf"/>
</dbReference>
<dbReference type="GO" id="GO:0009313">
    <property type="term" value="P:oligosaccharide catabolic process"/>
    <property type="evidence" value="ECO:0007669"/>
    <property type="project" value="TreeGrafter"/>
</dbReference>
<dbReference type="PANTHER" id="PTHR46017:SF1">
    <property type="entry name" value="ALPHA-MANNOSIDASE 2C1"/>
    <property type="match status" value="1"/>
</dbReference>
<dbReference type="SUPFAM" id="SSF88713">
    <property type="entry name" value="Glycoside hydrolase/deacetylase"/>
    <property type="match status" value="1"/>
</dbReference>
<gene>
    <name evidence="2" type="ORF">Ccl03g_01860</name>
</gene>
<dbReference type="EMBL" id="BJLB01000001">
    <property type="protein sequence ID" value="GEA34473.1"/>
    <property type="molecule type" value="Genomic_DNA"/>
</dbReference>
<dbReference type="FunFam" id="3.20.110.10:FF:000002">
    <property type="entry name" value="alpha-mannosidase 2C1 isoform X1"/>
    <property type="match status" value="1"/>
</dbReference>
<dbReference type="RefSeq" id="WP_242827501.1">
    <property type="nucleotide sequence ID" value="NZ_BJLB01000001.1"/>
</dbReference>
<evidence type="ECO:0000313" key="2">
    <source>
        <dbReference type="EMBL" id="GEA34473.1"/>
    </source>
</evidence>